<dbReference type="Pfam" id="PF11756">
    <property type="entry name" value="YgbA_NO"/>
    <property type="match status" value="1"/>
</dbReference>
<comment type="caution">
    <text evidence="1">The sequence shown here is derived from an EMBL/GenBank/DDBJ whole genome shotgun (WGS) entry which is preliminary data.</text>
</comment>
<reference evidence="1 2" key="1">
    <citation type="journal article" date="2021" name="Sci. Rep.">
        <title>The distribution of antibiotic resistance genes in chicken gut microbiota commensals.</title>
        <authorList>
            <person name="Juricova H."/>
            <person name="Matiasovicova J."/>
            <person name="Kubasova T."/>
            <person name="Cejkova D."/>
            <person name="Rychlik I."/>
        </authorList>
    </citation>
    <scope>NUCLEOTIDE SEQUENCE [LARGE SCALE GENOMIC DNA]</scope>
    <source>
        <strain evidence="1 2">An435</strain>
    </source>
</reference>
<gene>
    <name evidence="1" type="ORF">H6A19_09640</name>
</gene>
<dbReference type="Proteomes" id="UP000767334">
    <property type="component" value="Unassembled WGS sequence"/>
</dbReference>
<keyword evidence="2" id="KW-1185">Reference proteome</keyword>
<dbReference type="RefSeq" id="WP_133014431.1">
    <property type="nucleotide sequence ID" value="NZ_JACJLL010000053.1"/>
</dbReference>
<dbReference type="NCBIfam" id="NF007714">
    <property type="entry name" value="PRK10410.1-2"/>
    <property type="match status" value="1"/>
</dbReference>
<accession>A0ABS2FH12</accession>
<dbReference type="InterPro" id="IPR020483">
    <property type="entry name" value="Uncharacterised_YgbA"/>
</dbReference>
<name>A0ABS2FH12_9CLOT</name>
<sequence length="99" mass="11709">MGRIDREKRTIKLMIDIYCQKKHGNNKGELCEECSELLEYAHKRLSFCKFGENKSTCSRCPIHCYKKDMKEKVKEVMKFSGPRLIIYNPVELVRHALNK</sequence>
<organism evidence="1 2">
    <name type="scientific">Clostridium saudiense</name>
    <dbReference type="NCBI Taxonomy" id="1414720"/>
    <lineage>
        <taxon>Bacteria</taxon>
        <taxon>Bacillati</taxon>
        <taxon>Bacillota</taxon>
        <taxon>Clostridia</taxon>
        <taxon>Eubacteriales</taxon>
        <taxon>Clostridiaceae</taxon>
        <taxon>Clostridium</taxon>
    </lineage>
</organism>
<evidence type="ECO:0000313" key="1">
    <source>
        <dbReference type="EMBL" id="MBM6819591.1"/>
    </source>
</evidence>
<protein>
    <submittedName>
        <fullName evidence="1">Nitrous oxide-stimulated promoter family protein</fullName>
    </submittedName>
</protein>
<proteinExistence type="predicted"/>
<evidence type="ECO:0000313" key="2">
    <source>
        <dbReference type="Proteomes" id="UP000767334"/>
    </source>
</evidence>
<dbReference type="EMBL" id="JACJLL010000053">
    <property type="protein sequence ID" value="MBM6819591.1"/>
    <property type="molecule type" value="Genomic_DNA"/>
</dbReference>